<gene>
    <name evidence="2" type="ORF">ETD83_04775</name>
</gene>
<sequence>MSMKKTGRTVFTAMCATFALAALTTTPVAAEVSDPPPGSLTVEVASVGGPGCRTGTTAVAISDDKSRMTITRENIRAEAGGTSNPSAARVNCMLSVRVHIPADYTYAIRTFDYHGYAHLESGASGVLRSVASFQGMPNPSPRTFTLNGPFFDNWQWVVPDSGPVYKPCGEQRTLNLSADLRVLLGTSDPSKKSYMETDGREVYEFIWKKCPIT</sequence>
<evidence type="ECO:0000313" key="3">
    <source>
        <dbReference type="Proteomes" id="UP000309174"/>
    </source>
</evidence>
<reference evidence="2 3" key="1">
    <citation type="submission" date="2019-05" db="EMBL/GenBank/DDBJ databases">
        <title>Draft genome sequence of Actinomadura sp. 14C53.</title>
        <authorList>
            <person name="Saricaoglu S."/>
            <person name="Isik K."/>
        </authorList>
    </citation>
    <scope>NUCLEOTIDE SEQUENCE [LARGE SCALE GENOMIC DNA]</scope>
    <source>
        <strain evidence="2 3">14C53</strain>
    </source>
</reference>
<dbReference type="InterPro" id="IPR025649">
    <property type="entry name" value="DUF4360"/>
</dbReference>
<feature type="signal peptide" evidence="1">
    <location>
        <begin position="1"/>
        <end position="21"/>
    </location>
</feature>
<protein>
    <submittedName>
        <fullName evidence="2">DUF4360 domain-containing protein</fullName>
    </submittedName>
</protein>
<accession>A0A5C4JI69</accession>
<evidence type="ECO:0000256" key="1">
    <source>
        <dbReference type="SAM" id="SignalP"/>
    </source>
</evidence>
<proteinExistence type="predicted"/>
<name>A0A5C4JI69_9ACTN</name>
<dbReference type="PANTHER" id="PTHR38847">
    <property type="match status" value="1"/>
</dbReference>
<dbReference type="Pfam" id="PF14273">
    <property type="entry name" value="DUF4360"/>
    <property type="match status" value="1"/>
</dbReference>
<dbReference type="EMBL" id="VCKW01000015">
    <property type="protein sequence ID" value="TMR06412.1"/>
    <property type="molecule type" value="Genomic_DNA"/>
</dbReference>
<feature type="chain" id="PRO_5038422715" evidence="1">
    <location>
        <begin position="22"/>
        <end position="213"/>
    </location>
</feature>
<dbReference type="RefSeq" id="WP_138643806.1">
    <property type="nucleotide sequence ID" value="NZ_VCKW01000015.1"/>
</dbReference>
<dbReference type="PANTHER" id="PTHR38847:SF1">
    <property type="entry name" value="PSEUDOURIDINE SYNTHASE RSUA_RLUA-LIKE DOMAIN-CONTAINING PROTEIN"/>
    <property type="match status" value="1"/>
</dbReference>
<comment type="caution">
    <text evidence="2">The sequence shown here is derived from an EMBL/GenBank/DDBJ whole genome shotgun (WGS) entry which is preliminary data.</text>
</comment>
<dbReference type="Proteomes" id="UP000309174">
    <property type="component" value="Unassembled WGS sequence"/>
</dbReference>
<organism evidence="2 3">
    <name type="scientific">Actinomadura soli</name>
    <dbReference type="NCBI Taxonomy" id="2508997"/>
    <lineage>
        <taxon>Bacteria</taxon>
        <taxon>Bacillati</taxon>
        <taxon>Actinomycetota</taxon>
        <taxon>Actinomycetes</taxon>
        <taxon>Streptosporangiales</taxon>
        <taxon>Thermomonosporaceae</taxon>
        <taxon>Actinomadura</taxon>
    </lineage>
</organism>
<dbReference type="OrthoDB" id="3432025at2"/>
<evidence type="ECO:0000313" key="2">
    <source>
        <dbReference type="EMBL" id="TMR06412.1"/>
    </source>
</evidence>
<keyword evidence="1" id="KW-0732">Signal</keyword>
<dbReference type="AlphaFoldDB" id="A0A5C4JI69"/>
<keyword evidence="3" id="KW-1185">Reference proteome</keyword>